<sequence>MSHSTNAVIPAFAGMTNMNVGATPLEEDRANYFPCPGA</sequence>
<organism evidence="1 2">
    <name type="scientific">Sphingomonas leidyi</name>
    <dbReference type="NCBI Taxonomy" id="68569"/>
    <lineage>
        <taxon>Bacteria</taxon>
        <taxon>Pseudomonadati</taxon>
        <taxon>Pseudomonadota</taxon>
        <taxon>Alphaproteobacteria</taxon>
        <taxon>Sphingomonadales</taxon>
        <taxon>Sphingomonadaceae</taxon>
        <taxon>Sphingomonas</taxon>
    </lineage>
</organism>
<dbReference type="EMBL" id="JAASQV010000008">
    <property type="protein sequence ID" value="NIJ67546.1"/>
    <property type="molecule type" value="Genomic_DNA"/>
</dbReference>
<proteinExistence type="predicted"/>
<keyword evidence="2" id="KW-1185">Reference proteome</keyword>
<accession>A0A7X5V5B0</accession>
<evidence type="ECO:0000313" key="2">
    <source>
        <dbReference type="Proteomes" id="UP000564677"/>
    </source>
</evidence>
<dbReference type="Proteomes" id="UP000564677">
    <property type="component" value="Unassembled WGS sequence"/>
</dbReference>
<dbReference type="AlphaFoldDB" id="A0A7X5V5B0"/>
<name>A0A7X5V5B0_9SPHN</name>
<comment type="caution">
    <text evidence="1">The sequence shown here is derived from an EMBL/GenBank/DDBJ whole genome shotgun (WGS) entry which is preliminary data.</text>
</comment>
<gene>
    <name evidence="1" type="ORF">FHR20_004532</name>
</gene>
<reference evidence="1 2" key="1">
    <citation type="submission" date="2020-03" db="EMBL/GenBank/DDBJ databases">
        <title>Genomic Encyclopedia of Type Strains, Phase IV (KMG-IV): sequencing the most valuable type-strain genomes for metagenomic binning, comparative biology and taxonomic classification.</title>
        <authorList>
            <person name="Goeker M."/>
        </authorList>
    </citation>
    <scope>NUCLEOTIDE SEQUENCE [LARGE SCALE GENOMIC DNA]</scope>
    <source>
        <strain evidence="1 2">DSM 4733</strain>
    </source>
</reference>
<protein>
    <submittedName>
        <fullName evidence="1">Uncharacterized protein</fullName>
    </submittedName>
</protein>
<evidence type="ECO:0000313" key="1">
    <source>
        <dbReference type="EMBL" id="NIJ67546.1"/>
    </source>
</evidence>